<keyword evidence="1" id="KW-0680">Restriction system</keyword>
<proteinExistence type="predicted"/>
<evidence type="ECO:0000313" key="3">
    <source>
        <dbReference type="EMBL" id="WMJ17185.1"/>
    </source>
</evidence>
<dbReference type="InterPro" id="IPR044946">
    <property type="entry name" value="Restrct_endonuc_typeI_TRD_sf"/>
</dbReference>
<protein>
    <submittedName>
        <fullName evidence="3">Uncharacterized protein</fullName>
    </submittedName>
</protein>
<accession>A0ABY9MGS3</accession>
<sequence length="106" mass="12154">MSKWIEGKLKDLVEVNPTVKLIKGEIYPFVSMDVIQSSYKPVEAKEEREFKSGGAKFENGDTLFARITPCLEKVLSKVYPPHSRFSLEFQRLEEKKLATPVVFGHH</sequence>
<evidence type="ECO:0000313" key="4">
    <source>
        <dbReference type="Proteomes" id="UP001223761"/>
    </source>
</evidence>
<gene>
    <name evidence="3" type="ORF">RA955_03430</name>
</gene>
<evidence type="ECO:0000256" key="1">
    <source>
        <dbReference type="ARBA" id="ARBA00022747"/>
    </source>
</evidence>
<evidence type="ECO:0000256" key="2">
    <source>
        <dbReference type="ARBA" id="ARBA00023125"/>
    </source>
</evidence>
<dbReference type="EMBL" id="CP133076">
    <property type="protein sequence ID" value="WMJ17185.1"/>
    <property type="molecule type" value="Genomic_DNA"/>
</dbReference>
<keyword evidence="2" id="KW-0238">DNA-binding</keyword>
<reference evidence="3 4" key="1">
    <citation type="submission" date="2023-08" db="EMBL/GenBank/DDBJ databases">
        <title>Genome sequencing of the thermostable Gram positive bacteria Geobacillus proteiniphilus strain T-6.</title>
        <authorList>
            <person name="Shulami S."/>
            <person name="Shoham Y."/>
        </authorList>
    </citation>
    <scope>NUCLEOTIDE SEQUENCE [LARGE SCALE GENOMIC DNA]</scope>
    <source>
        <strain evidence="3 4">T-6</strain>
    </source>
</reference>
<dbReference type="RefSeq" id="WP_307898825.1">
    <property type="nucleotide sequence ID" value="NZ_CP133076.1"/>
</dbReference>
<keyword evidence="4" id="KW-1185">Reference proteome</keyword>
<dbReference type="Gene3D" id="3.90.220.20">
    <property type="entry name" value="DNA methylase specificity domains"/>
    <property type="match status" value="1"/>
</dbReference>
<dbReference type="Proteomes" id="UP001223761">
    <property type="component" value="Chromosome"/>
</dbReference>
<organism evidence="3 4">
    <name type="scientific">Geobacillus proteiniphilus</name>
    <dbReference type="NCBI Taxonomy" id="860353"/>
    <lineage>
        <taxon>Bacteria</taxon>
        <taxon>Bacillati</taxon>
        <taxon>Bacillota</taxon>
        <taxon>Bacilli</taxon>
        <taxon>Bacillales</taxon>
        <taxon>Anoxybacillaceae</taxon>
        <taxon>Geobacillus</taxon>
    </lineage>
</organism>
<name>A0ABY9MGS3_9BACL</name>